<dbReference type="EMBL" id="STGY01000066">
    <property type="protein sequence ID" value="THV39551.1"/>
    <property type="molecule type" value="Genomic_DNA"/>
</dbReference>
<dbReference type="SUPFAM" id="SSF103473">
    <property type="entry name" value="MFS general substrate transporter"/>
    <property type="match status" value="1"/>
</dbReference>
<reference evidence="7" key="1">
    <citation type="submission" date="2019-04" db="EMBL/GenBank/DDBJ databases">
        <title>Nocardioides xinjiangensis sp. nov.</title>
        <authorList>
            <person name="Liu S."/>
        </authorList>
    </citation>
    <scope>NUCLEOTIDE SEQUENCE [LARGE SCALE GENOMIC DNA]</scope>
    <source>
        <strain evidence="7">18</strain>
    </source>
</reference>
<keyword evidence="4 5" id="KW-0472">Membrane</keyword>
<dbReference type="InterPro" id="IPR036259">
    <property type="entry name" value="MFS_trans_sf"/>
</dbReference>
<reference evidence="6 7" key="2">
    <citation type="submission" date="2019-05" db="EMBL/GenBank/DDBJ databases">
        <title>Glycomyces buryatensis sp. nov.</title>
        <authorList>
            <person name="Nikitina E."/>
        </authorList>
    </citation>
    <scope>NUCLEOTIDE SEQUENCE [LARGE SCALE GENOMIC DNA]</scope>
    <source>
        <strain evidence="6 7">18</strain>
    </source>
</reference>
<feature type="transmembrane region" description="Helical" evidence="5">
    <location>
        <begin position="253"/>
        <end position="273"/>
    </location>
</feature>
<feature type="transmembrane region" description="Helical" evidence="5">
    <location>
        <begin position="343"/>
        <end position="365"/>
    </location>
</feature>
<name>A0A4S8Q857_9ACTN</name>
<dbReference type="PANTHER" id="PTHR23514:SF13">
    <property type="entry name" value="INNER MEMBRANE PROTEIN YBJJ"/>
    <property type="match status" value="1"/>
</dbReference>
<dbReference type="InterPro" id="IPR011701">
    <property type="entry name" value="MFS"/>
</dbReference>
<feature type="transmembrane region" description="Helical" evidence="5">
    <location>
        <begin position="21"/>
        <end position="41"/>
    </location>
</feature>
<keyword evidence="7" id="KW-1185">Reference proteome</keyword>
<dbReference type="PANTHER" id="PTHR23514">
    <property type="entry name" value="BYPASS OF STOP CODON PROTEIN 6"/>
    <property type="match status" value="1"/>
</dbReference>
<keyword evidence="3 5" id="KW-1133">Transmembrane helix</keyword>
<dbReference type="GO" id="GO:0022857">
    <property type="term" value="F:transmembrane transporter activity"/>
    <property type="evidence" value="ECO:0007669"/>
    <property type="project" value="InterPro"/>
</dbReference>
<protein>
    <submittedName>
        <fullName evidence="6">MFS transporter</fullName>
    </submittedName>
</protein>
<gene>
    <name evidence="6" type="ORF">FAB82_18300</name>
</gene>
<feature type="transmembrane region" description="Helical" evidence="5">
    <location>
        <begin position="311"/>
        <end position="331"/>
    </location>
</feature>
<comment type="caution">
    <text evidence="6">The sequence shown here is derived from an EMBL/GenBank/DDBJ whole genome shotgun (WGS) entry which is preliminary data.</text>
</comment>
<evidence type="ECO:0000256" key="5">
    <source>
        <dbReference type="SAM" id="Phobius"/>
    </source>
</evidence>
<sequence>MTADSAAPPTPLPDSLRQARIGMFGAFATSGFVMGAWAAALPSLSARLELGEARLGTVLLLIQVVGLGSMFLAGKIADRITTRNLLRWTGPATQLVLLAPALAPSYETLLLCTAIYGIGVGFVEVGLNAHSVELERHYKRPIVSSFHGFWSLGGAVAGALTSLGLTLGLGSPAMLIAVALISTAAFAAFTRPLLPPPGQDARGSSGAPSNTARIGAVLLGAMFLLGLGGHLIESGAIDWANLHAARVLEADDALAPLSYTVFACAMTVFRLSGDPIRAKLGPGRTLWWAGAVAAAGYALVLVSGATGGLPLAWTGWILAGSGIAIMVPVLFSAIGEAGGSPSNIALISISGSAGLLLGPAAIGYLAEGTSLTIGLMVPAALAVFIALAGPTTLRRLLSRSAPEPEAALVK</sequence>
<evidence type="ECO:0000313" key="7">
    <source>
        <dbReference type="Proteomes" id="UP000308760"/>
    </source>
</evidence>
<evidence type="ECO:0000313" key="6">
    <source>
        <dbReference type="EMBL" id="THV39551.1"/>
    </source>
</evidence>
<evidence type="ECO:0000256" key="4">
    <source>
        <dbReference type="ARBA" id="ARBA00023136"/>
    </source>
</evidence>
<dbReference type="Pfam" id="PF07690">
    <property type="entry name" value="MFS_1"/>
    <property type="match status" value="1"/>
</dbReference>
<organism evidence="6 7">
    <name type="scientific">Glycomyces buryatensis</name>
    <dbReference type="NCBI Taxonomy" id="2570927"/>
    <lineage>
        <taxon>Bacteria</taxon>
        <taxon>Bacillati</taxon>
        <taxon>Actinomycetota</taxon>
        <taxon>Actinomycetes</taxon>
        <taxon>Glycomycetales</taxon>
        <taxon>Glycomycetaceae</taxon>
        <taxon>Glycomyces</taxon>
    </lineage>
</organism>
<dbReference type="Proteomes" id="UP000308760">
    <property type="component" value="Unassembled WGS sequence"/>
</dbReference>
<dbReference type="RefSeq" id="WP_136535969.1">
    <property type="nucleotide sequence ID" value="NZ_STGY01000066.1"/>
</dbReference>
<evidence type="ECO:0000256" key="2">
    <source>
        <dbReference type="ARBA" id="ARBA00022692"/>
    </source>
</evidence>
<comment type="subcellular location">
    <subcellularLocation>
        <location evidence="1">Membrane</location>
        <topology evidence="1">Multi-pass membrane protein</topology>
    </subcellularLocation>
</comment>
<dbReference type="CDD" id="cd17393">
    <property type="entry name" value="MFS_MosC_like"/>
    <property type="match status" value="1"/>
</dbReference>
<dbReference type="InterPro" id="IPR051788">
    <property type="entry name" value="MFS_Transporter"/>
</dbReference>
<keyword evidence="2 5" id="KW-0812">Transmembrane</keyword>
<dbReference type="AlphaFoldDB" id="A0A4S8Q857"/>
<evidence type="ECO:0000256" key="1">
    <source>
        <dbReference type="ARBA" id="ARBA00004141"/>
    </source>
</evidence>
<feature type="transmembrane region" description="Helical" evidence="5">
    <location>
        <begin position="371"/>
        <end position="389"/>
    </location>
</feature>
<feature type="transmembrane region" description="Helical" evidence="5">
    <location>
        <begin position="173"/>
        <end position="194"/>
    </location>
</feature>
<feature type="transmembrane region" description="Helical" evidence="5">
    <location>
        <begin position="53"/>
        <end position="73"/>
    </location>
</feature>
<feature type="transmembrane region" description="Helical" evidence="5">
    <location>
        <begin position="214"/>
        <end position="233"/>
    </location>
</feature>
<feature type="transmembrane region" description="Helical" evidence="5">
    <location>
        <begin position="148"/>
        <end position="167"/>
    </location>
</feature>
<evidence type="ECO:0000256" key="3">
    <source>
        <dbReference type="ARBA" id="ARBA00022989"/>
    </source>
</evidence>
<dbReference type="Gene3D" id="1.20.1250.20">
    <property type="entry name" value="MFS general substrate transporter like domains"/>
    <property type="match status" value="2"/>
</dbReference>
<dbReference type="OrthoDB" id="151222at2"/>
<dbReference type="GO" id="GO:0016020">
    <property type="term" value="C:membrane"/>
    <property type="evidence" value="ECO:0007669"/>
    <property type="project" value="UniProtKB-SubCell"/>
</dbReference>
<feature type="transmembrane region" description="Helical" evidence="5">
    <location>
        <begin position="285"/>
        <end position="305"/>
    </location>
</feature>
<accession>A0A4S8Q857</accession>
<proteinExistence type="predicted"/>